<evidence type="ECO:0000256" key="8">
    <source>
        <dbReference type="ARBA" id="ARBA00023136"/>
    </source>
</evidence>
<feature type="transmembrane region" description="Helical" evidence="9">
    <location>
        <begin position="602"/>
        <end position="624"/>
    </location>
</feature>
<dbReference type="InterPro" id="IPR048634">
    <property type="entry name" value="SecD_SecF_C"/>
</dbReference>
<dbReference type="NCBIfam" id="TIGR00916">
    <property type="entry name" value="2A0604s01"/>
    <property type="match status" value="2"/>
</dbReference>
<feature type="transmembrane region" description="Helical" evidence="9">
    <location>
        <begin position="688"/>
        <end position="709"/>
    </location>
</feature>
<feature type="domain" description="Protein translocase subunit SecDF P1" evidence="13">
    <location>
        <begin position="155"/>
        <end position="212"/>
    </location>
</feature>
<feature type="transmembrane region" description="Helical" evidence="9">
    <location>
        <begin position="557"/>
        <end position="576"/>
    </location>
</feature>
<dbReference type="HAMAP" id="MF_01463_B">
    <property type="entry name" value="SecD_B"/>
    <property type="match status" value="1"/>
</dbReference>
<dbReference type="InterPro" id="IPR048631">
    <property type="entry name" value="SecD_1st"/>
</dbReference>
<dbReference type="InterPro" id="IPR022645">
    <property type="entry name" value="SecD/SecF_bac"/>
</dbReference>
<dbReference type="NCBIfam" id="TIGR01129">
    <property type="entry name" value="secD"/>
    <property type="match status" value="1"/>
</dbReference>
<proteinExistence type="inferred from homology"/>
<dbReference type="GO" id="GO:0043952">
    <property type="term" value="P:protein transport by the Sec complex"/>
    <property type="evidence" value="ECO:0007669"/>
    <property type="project" value="UniProtKB-UniRule"/>
</dbReference>
<dbReference type="Pfam" id="PF07549">
    <property type="entry name" value="Sec_GG"/>
    <property type="match status" value="2"/>
</dbReference>
<comment type="similarity">
    <text evidence="10">Belongs to the SecD/SecF family. SecF subfamily.</text>
</comment>
<dbReference type="EMBL" id="AAWS01000003">
    <property type="protein sequence ID" value="EAY31232.1"/>
    <property type="molecule type" value="Genomic_DNA"/>
</dbReference>
<dbReference type="NCBIfam" id="TIGR00966">
    <property type="entry name" value="transloc_SecF"/>
    <property type="match status" value="1"/>
</dbReference>
<feature type="domain" description="Protein export membrane protein SecD/SecF C-terminal" evidence="12">
    <location>
        <begin position="486"/>
        <end position="657"/>
    </location>
</feature>
<dbReference type="InterPro" id="IPR022813">
    <property type="entry name" value="SecD/SecF_arch_bac"/>
</dbReference>
<dbReference type="SUPFAM" id="SSF82866">
    <property type="entry name" value="Multidrug efflux transporter AcrB transmembrane domain"/>
    <property type="match status" value="2"/>
</dbReference>
<evidence type="ECO:0000256" key="5">
    <source>
        <dbReference type="ARBA" id="ARBA00022927"/>
    </source>
</evidence>
<keyword evidence="6 9" id="KW-1133">Transmembrane helix</keyword>
<feature type="transmembrane region" description="Helical" evidence="9">
    <location>
        <begin position="630"/>
        <end position="654"/>
    </location>
</feature>
<evidence type="ECO:0000256" key="1">
    <source>
        <dbReference type="ARBA" id="ARBA00004651"/>
    </source>
</evidence>
<comment type="subunit">
    <text evidence="9">Forms a complex with SecF. Part of the essential Sec protein translocation apparatus which comprises SecA, SecYEG and auxiliary proteins SecDF. Other proteins may also be involved.</text>
</comment>
<dbReference type="Pfam" id="PF21760">
    <property type="entry name" value="SecD_1st"/>
    <property type="match status" value="1"/>
</dbReference>
<feature type="domain" description="Protein export membrane protein SecD/SecF C-terminal" evidence="12">
    <location>
        <begin position="792"/>
        <end position="977"/>
    </location>
</feature>
<protein>
    <recommendedName>
        <fullName evidence="9 10">Multifunctional fusion protein</fullName>
    </recommendedName>
    <domain>
        <recommendedName>
            <fullName evidence="9">Protein translocase subunit SecD</fullName>
        </recommendedName>
    </domain>
    <domain>
        <recommendedName>
            <fullName evidence="10">Protein-export membrane protein SecF</fullName>
        </recommendedName>
    </domain>
</protein>
<evidence type="ECO:0000256" key="9">
    <source>
        <dbReference type="HAMAP-Rule" id="MF_01463"/>
    </source>
</evidence>
<dbReference type="GO" id="GO:0005886">
    <property type="term" value="C:plasma membrane"/>
    <property type="evidence" value="ECO:0007669"/>
    <property type="project" value="UniProtKB-SubCell"/>
</dbReference>
<dbReference type="NCBIfam" id="NF009585">
    <property type="entry name" value="PRK13024.1-5"/>
    <property type="match status" value="1"/>
</dbReference>
<feature type="transmembrane region" description="Helical" evidence="9">
    <location>
        <begin position="926"/>
        <end position="944"/>
    </location>
</feature>
<keyword evidence="4 9" id="KW-0812">Transmembrane</keyword>
<dbReference type="InterPro" id="IPR005791">
    <property type="entry name" value="SecD"/>
</dbReference>
<feature type="transmembrane region" description="Helical" evidence="9">
    <location>
        <begin position="950"/>
        <end position="977"/>
    </location>
</feature>
<evidence type="ECO:0000256" key="2">
    <source>
        <dbReference type="ARBA" id="ARBA00022448"/>
    </source>
</evidence>
<dbReference type="Proteomes" id="UP000004095">
    <property type="component" value="Unassembled WGS sequence"/>
</dbReference>
<dbReference type="GO" id="GO:0015450">
    <property type="term" value="F:protein-transporting ATPase activity"/>
    <property type="evidence" value="ECO:0007669"/>
    <property type="project" value="InterPro"/>
</dbReference>
<comment type="similarity">
    <text evidence="9">Belongs to the SecD/SecF family. SecD subfamily.</text>
</comment>
<feature type="region of interest" description="Disordered" evidence="11">
    <location>
        <begin position="262"/>
        <end position="316"/>
    </location>
</feature>
<feature type="transmembrane region" description="Helical" evidence="9">
    <location>
        <begin position="531"/>
        <end position="551"/>
    </location>
</feature>
<dbReference type="Pfam" id="PF02355">
    <property type="entry name" value="SecD_SecF_C"/>
    <property type="match status" value="2"/>
</dbReference>
<accession>A1ZDS4</accession>
<name>A1ZDS4_MICM2</name>
<dbReference type="GO" id="GO:0065002">
    <property type="term" value="P:intracellular protein transmembrane transport"/>
    <property type="evidence" value="ECO:0007669"/>
    <property type="project" value="UniProtKB-UniRule"/>
</dbReference>
<feature type="transmembrane region" description="Helical" evidence="9">
    <location>
        <begin position="812"/>
        <end position="830"/>
    </location>
</feature>
<keyword evidence="3 9" id="KW-1003">Cell membrane</keyword>
<dbReference type="PRINTS" id="PR01755">
    <property type="entry name" value="SECFTRNLCASE"/>
</dbReference>
<evidence type="ECO:0000256" key="10">
    <source>
        <dbReference type="HAMAP-Rule" id="MF_01464"/>
    </source>
</evidence>
<dbReference type="PANTHER" id="PTHR30081:SF1">
    <property type="entry name" value="PROTEIN TRANSLOCASE SUBUNIT SECD"/>
    <property type="match status" value="1"/>
</dbReference>
<evidence type="ECO:0000256" key="4">
    <source>
        <dbReference type="ARBA" id="ARBA00022692"/>
    </source>
</evidence>
<evidence type="ECO:0000259" key="14">
    <source>
        <dbReference type="Pfam" id="PF22599"/>
    </source>
</evidence>
<comment type="caution">
    <text evidence="15">The sequence shown here is derived from an EMBL/GenBank/DDBJ whole genome shotgun (WGS) entry which is preliminary data.</text>
</comment>
<feature type="domain" description="SecDF P1 head subdomain" evidence="14">
    <location>
        <begin position="389"/>
        <end position="483"/>
    </location>
</feature>
<evidence type="ECO:0000256" key="6">
    <source>
        <dbReference type="ARBA" id="ARBA00022989"/>
    </source>
</evidence>
<organism evidence="15 16">
    <name type="scientific">Microscilla marina ATCC 23134</name>
    <dbReference type="NCBI Taxonomy" id="313606"/>
    <lineage>
        <taxon>Bacteria</taxon>
        <taxon>Pseudomonadati</taxon>
        <taxon>Bacteroidota</taxon>
        <taxon>Cytophagia</taxon>
        <taxon>Cytophagales</taxon>
        <taxon>Microscillaceae</taxon>
        <taxon>Microscilla</taxon>
    </lineage>
</organism>
<feature type="transmembrane region" description="Helical" evidence="9">
    <location>
        <begin position="505"/>
        <end position="524"/>
    </location>
</feature>
<dbReference type="Gene3D" id="3.30.70.3220">
    <property type="match status" value="1"/>
</dbReference>
<keyword evidence="2 9" id="KW-0813">Transport</keyword>
<dbReference type="FunFam" id="1.20.1640.10:FF:000004">
    <property type="entry name" value="Protein translocase subunit SecD"/>
    <property type="match status" value="1"/>
</dbReference>
<gene>
    <name evidence="9" type="primary">secD</name>
    <name evidence="10" type="synonym">secF</name>
    <name evidence="15" type="ORF">M23134_04065</name>
</gene>
<sequence>MQQKAEEYARNPKTGVVSNSKKQKYFDSVDNQVVYKLPWASYDYKEVKQKELSLGLDLQGGMHVVVEVSPIEIIKALSGSSASVKLNRSLQEAQKAQANSQEKFIFLFQKAFDKLYPNDKLADIFASSANREKIRTNSTNDEVIAFIGKEVDEGIDRAFEILRRRIDKFGVANPNIQKLPGSGRIMIELPGVDNPERVRKLISGVAKLEFWELYELNEIALSFSQLNQYMTKLEKAAQKTTGDSTKTETKVDTAKKTDDNLLVAGDTTAQETDSTENSLVAGGTKTDSSKTDSANTKKDTAKKADTAKKKDVKKDTTQQIGSKFARLFKNNGRNYAALVKDTAEINSYLRRPEVRRMFKGNALFFWDVKPDANGLLSLHIAKNTRGGKAPLEGDVVVDARQEFDQNSQPEVSMRMNQLGTNEWKKLTRANVGRRVAIVLDGNVYSAPTVQNEIPSGNSSISGSFSIEEAKDLANILKAGKLPAPVRIVEEAIVGPSLGQKSINQGLQSMLVGLGLVVVFMILYYKLGGAIANVALLANIFFIVGILAQFGAVLTLPGIAGIVLTIGMSVDANVLIYERIREELRREQAVKLPMAIKLGYEKAYSSIIDANVTTFLIGAILYSFGSGGVKGFAVTLMIGIACSLFSAIFITRLIIEAISRGGKRNIGFSSFIPTMGKANIQFIKLRKKAYMGSAAFITCGIIAMVINGGLNLGVDFKGGRSYVVKFEKSVAATDARQALTDSFKGGLEVKTFGASNQIKVTTSYLIDDESQEADKKVKAMVLNGLKKFNDGKAPSVESSSKVGSTIADDIRNTAQTAVLFSLVVIFIYIVVRFRRWQYGAGAIAALFHDVLFVLSAFSIAHLLGFTLEIDQVFIAAILTVIGYSINDTVVVFDRIREEDEDNTKGHRGQAFSEVLNNAINNTLSRTVMTSTTTLVVVLTLFLAGGEVLRGFSFALLIGVLVGTYSSVFIASPVVLDFYNMQQKKDKKKVTEAAK</sequence>
<dbReference type="AlphaFoldDB" id="A1ZDS4"/>
<dbReference type="Pfam" id="PF22599">
    <property type="entry name" value="SecDF_P1_head"/>
    <property type="match status" value="1"/>
</dbReference>
<dbReference type="Gene3D" id="1.20.1640.10">
    <property type="entry name" value="Multidrug efflux transporter AcrB transmembrane domain"/>
    <property type="match status" value="2"/>
</dbReference>
<feature type="compositionally biased region" description="Basic and acidic residues" evidence="11">
    <location>
        <begin position="287"/>
        <end position="316"/>
    </location>
</feature>
<dbReference type="HAMAP" id="MF_01464_B">
    <property type="entry name" value="SecF_B"/>
    <property type="match status" value="1"/>
</dbReference>
<dbReference type="eggNOG" id="COG0342">
    <property type="taxonomic scope" value="Bacteria"/>
</dbReference>
<keyword evidence="5 9" id="KW-0653">Protein transport</keyword>
<keyword evidence="16" id="KW-1185">Reference proteome</keyword>
<dbReference type="GO" id="GO:0006605">
    <property type="term" value="P:protein targeting"/>
    <property type="evidence" value="ECO:0007669"/>
    <property type="project" value="UniProtKB-UniRule"/>
</dbReference>
<feature type="transmembrane region" description="Helical" evidence="9">
    <location>
        <begin position="837"/>
        <end position="859"/>
    </location>
</feature>
<feature type="transmembrane region" description="Helical" evidence="9">
    <location>
        <begin position="871"/>
        <end position="891"/>
    </location>
</feature>
<dbReference type="eggNOG" id="COG0341">
    <property type="taxonomic scope" value="Bacteria"/>
</dbReference>
<evidence type="ECO:0000259" key="13">
    <source>
        <dbReference type="Pfam" id="PF21760"/>
    </source>
</evidence>
<evidence type="ECO:0000313" key="16">
    <source>
        <dbReference type="Proteomes" id="UP000004095"/>
    </source>
</evidence>
<dbReference type="InterPro" id="IPR005665">
    <property type="entry name" value="SecF_bac"/>
</dbReference>
<comment type="function">
    <text evidence="9">Part of the Sec protein translocase complex. Interacts with the SecYEG preprotein conducting channel. SecDF uses the proton motive force (PMF) to complete protein translocation after the ATP-dependent function of SecA.</text>
</comment>
<dbReference type="InterPro" id="IPR054384">
    <property type="entry name" value="SecDF_P1_head"/>
</dbReference>
<feature type="compositionally biased region" description="Polar residues" evidence="11">
    <location>
        <begin position="267"/>
        <end position="278"/>
    </location>
</feature>
<evidence type="ECO:0000313" key="15">
    <source>
        <dbReference type="EMBL" id="EAY31232.1"/>
    </source>
</evidence>
<keyword evidence="8 9" id="KW-0472">Membrane</keyword>
<keyword evidence="7 9" id="KW-0811">Translocation</keyword>
<evidence type="ECO:0000256" key="7">
    <source>
        <dbReference type="ARBA" id="ARBA00023010"/>
    </source>
</evidence>
<dbReference type="Gene3D" id="3.30.1360.200">
    <property type="match status" value="1"/>
</dbReference>
<reference evidence="15 16" key="1">
    <citation type="submission" date="2007-01" db="EMBL/GenBank/DDBJ databases">
        <authorList>
            <person name="Haygood M."/>
            <person name="Podell S."/>
            <person name="Anderson C."/>
            <person name="Hopkinson B."/>
            <person name="Roe K."/>
            <person name="Barbeau K."/>
            <person name="Gaasterland T."/>
            <person name="Ferriera S."/>
            <person name="Johnson J."/>
            <person name="Kravitz S."/>
            <person name="Beeson K."/>
            <person name="Sutton G."/>
            <person name="Rogers Y.-H."/>
            <person name="Friedman R."/>
            <person name="Frazier M."/>
            <person name="Venter J.C."/>
        </authorList>
    </citation>
    <scope>NUCLEOTIDE SEQUENCE [LARGE SCALE GENOMIC DNA]</scope>
    <source>
        <strain evidence="15 16">ATCC 23134</strain>
    </source>
</reference>
<dbReference type="InterPro" id="IPR055344">
    <property type="entry name" value="SecD_SecF_C_bact"/>
</dbReference>
<dbReference type="PANTHER" id="PTHR30081">
    <property type="entry name" value="PROTEIN-EXPORT MEMBRANE PROTEIN SEC"/>
    <property type="match status" value="1"/>
</dbReference>
<evidence type="ECO:0000256" key="3">
    <source>
        <dbReference type="ARBA" id="ARBA00022475"/>
    </source>
</evidence>
<dbReference type="InterPro" id="IPR022646">
    <property type="entry name" value="SecD/SecF_CS"/>
</dbReference>
<evidence type="ECO:0000259" key="12">
    <source>
        <dbReference type="Pfam" id="PF02355"/>
    </source>
</evidence>
<evidence type="ECO:0000256" key="11">
    <source>
        <dbReference type="SAM" id="MobiDB-lite"/>
    </source>
</evidence>
<comment type="caution">
    <text evidence="9">Lacks conserved residue(s) required for the propagation of feature annotation.</text>
</comment>
<comment type="subunit">
    <text evidence="10">Forms a complex with SecD. Part of the essential Sec protein translocation apparatus which comprises SecA, SecYEG and auxiliary proteins SecDF. Other proteins may also be involved.</text>
</comment>
<comment type="subcellular location">
    <subcellularLocation>
        <location evidence="1 9">Cell membrane</location>
        <topology evidence="1 9">Multi-pass membrane protein</topology>
    </subcellularLocation>
</comment>